<feature type="signal peptide" evidence="1">
    <location>
        <begin position="1"/>
        <end position="18"/>
    </location>
</feature>
<sequence>MKVVLLWMFFASLCGTGADESSGSNVPKLEEGWRGRLKRGTSVSDVASWYTGPGTEAKSNITGPLKAETVDANLRGHDPCCPAADGKCYSCQSGDRCYACKSCRTVGSSFGVPGSTNDQVCYCYACSGSDGNCYNYDCGNYCSDTGCVGNIPLPSWPFEKSYYP</sequence>
<organism evidence="2 3">
    <name type="scientific">Symbiodinium pilosum</name>
    <name type="common">Dinoflagellate</name>
    <dbReference type="NCBI Taxonomy" id="2952"/>
    <lineage>
        <taxon>Eukaryota</taxon>
        <taxon>Sar</taxon>
        <taxon>Alveolata</taxon>
        <taxon>Dinophyceae</taxon>
        <taxon>Suessiales</taxon>
        <taxon>Symbiodiniaceae</taxon>
        <taxon>Symbiodinium</taxon>
    </lineage>
</organism>
<gene>
    <name evidence="2" type="ORF">SPIL2461_LOCUS21436</name>
</gene>
<dbReference type="AlphaFoldDB" id="A0A812XSB8"/>
<keyword evidence="3" id="KW-1185">Reference proteome</keyword>
<dbReference type="Proteomes" id="UP000649617">
    <property type="component" value="Unassembled WGS sequence"/>
</dbReference>
<proteinExistence type="predicted"/>
<comment type="caution">
    <text evidence="2">The sequence shown here is derived from an EMBL/GenBank/DDBJ whole genome shotgun (WGS) entry which is preliminary data.</text>
</comment>
<accession>A0A812XSB8</accession>
<keyword evidence="1" id="KW-0732">Signal</keyword>
<reference evidence="2" key="1">
    <citation type="submission" date="2021-02" db="EMBL/GenBank/DDBJ databases">
        <authorList>
            <person name="Dougan E. K."/>
            <person name="Rhodes N."/>
            <person name="Thang M."/>
            <person name="Chan C."/>
        </authorList>
    </citation>
    <scope>NUCLEOTIDE SEQUENCE</scope>
</reference>
<evidence type="ECO:0000256" key="1">
    <source>
        <dbReference type="SAM" id="SignalP"/>
    </source>
</evidence>
<dbReference type="EMBL" id="CAJNIZ010046241">
    <property type="protein sequence ID" value="CAE7743719.1"/>
    <property type="molecule type" value="Genomic_DNA"/>
</dbReference>
<name>A0A812XSB8_SYMPI</name>
<feature type="chain" id="PRO_5032952854" evidence="1">
    <location>
        <begin position="19"/>
        <end position="164"/>
    </location>
</feature>
<evidence type="ECO:0000313" key="2">
    <source>
        <dbReference type="EMBL" id="CAE7743719.1"/>
    </source>
</evidence>
<evidence type="ECO:0000313" key="3">
    <source>
        <dbReference type="Proteomes" id="UP000649617"/>
    </source>
</evidence>
<protein>
    <submittedName>
        <fullName evidence="2">Uncharacterized protein</fullName>
    </submittedName>
</protein>